<feature type="transmembrane region" description="Helical" evidence="1">
    <location>
        <begin position="115"/>
        <end position="138"/>
    </location>
</feature>
<keyword evidence="1" id="KW-1133">Transmembrane helix</keyword>
<feature type="transmembrane region" description="Helical" evidence="1">
    <location>
        <begin position="92"/>
        <end position="109"/>
    </location>
</feature>
<evidence type="ECO:0008006" key="4">
    <source>
        <dbReference type="Google" id="ProtNLM"/>
    </source>
</evidence>
<evidence type="ECO:0000313" key="3">
    <source>
        <dbReference type="Proteomes" id="UP001432322"/>
    </source>
</evidence>
<reference evidence="2" key="1">
    <citation type="submission" date="2023-10" db="EMBL/GenBank/DDBJ databases">
        <title>Genome assembly of Pristionchus species.</title>
        <authorList>
            <person name="Yoshida K."/>
            <person name="Sommer R.J."/>
        </authorList>
    </citation>
    <scope>NUCLEOTIDE SEQUENCE</scope>
    <source>
        <strain evidence="2">RS5133</strain>
    </source>
</reference>
<comment type="caution">
    <text evidence="2">The sequence shown here is derived from an EMBL/GenBank/DDBJ whole genome shotgun (WGS) entry which is preliminary data.</text>
</comment>
<accession>A0AAV5V3R5</accession>
<proteinExistence type="predicted"/>
<gene>
    <name evidence="2" type="ORF">PFISCL1PPCAC_5333</name>
</gene>
<feature type="non-terminal residue" evidence="2">
    <location>
        <position position="169"/>
    </location>
</feature>
<evidence type="ECO:0000313" key="2">
    <source>
        <dbReference type="EMBL" id="GMT14036.1"/>
    </source>
</evidence>
<organism evidence="2 3">
    <name type="scientific">Pristionchus fissidentatus</name>
    <dbReference type="NCBI Taxonomy" id="1538716"/>
    <lineage>
        <taxon>Eukaryota</taxon>
        <taxon>Metazoa</taxon>
        <taxon>Ecdysozoa</taxon>
        <taxon>Nematoda</taxon>
        <taxon>Chromadorea</taxon>
        <taxon>Rhabditida</taxon>
        <taxon>Rhabditina</taxon>
        <taxon>Diplogasteromorpha</taxon>
        <taxon>Diplogasteroidea</taxon>
        <taxon>Neodiplogasteridae</taxon>
        <taxon>Pristionchus</taxon>
    </lineage>
</organism>
<dbReference type="AlphaFoldDB" id="A0AAV5V3R5"/>
<feature type="transmembrane region" description="Helical" evidence="1">
    <location>
        <begin position="61"/>
        <end position="80"/>
    </location>
</feature>
<name>A0AAV5V3R5_9BILA</name>
<keyword evidence="1" id="KW-0812">Transmembrane</keyword>
<keyword evidence="1" id="KW-0472">Membrane</keyword>
<dbReference type="EMBL" id="BTSY01000002">
    <property type="protein sequence ID" value="GMT14036.1"/>
    <property type="molecule type" value="Genomic_DNA"/>
</dbReference>
<dbReference type="Proteomes" id="UP001432322">
    <property type="component" value="Unassembled WGS sequence"/>
</dbReference>
<keyword evidence="3" id="KW-1185">Reference proteome</keyword>
<protein>
    <recommendedName>
        <fullName evidence="4">G protein-coupled receptor</fullName>
    </recommendedName>
</protein>
<evidence type="ECO:0000256" key="1">
    <source>
        <dbReference type="SAM" id="Phobius"/>
    </source>
</evidence>
<sequence length="169" mass="19188">MGQAVPLKTRIDFSKDFALIKFASYLLLAVSVRLEGSHIKFSTMTEFNGNDSKYQSCCGKIHVSILAKILTIINVALCIPAIKAAYDQEDRALLAIYLALLLYSPYAVFRKSSGFLIPVFIILGLEISWRFVEFLSIIGNTNTQRKFKGSWHFHRPRTYAWILLLLHQG</sequence>